<proteinExistence type="predicted"/>
<name>X1LMC3_9ZZZZ</name>
<organism evidence="1">
    <name type="scientific">marine sediment metagenome</name>
    <dbReference type="NCBI Taxonomy" id="412755"/>
    <lineage>
        <taxon>unclassified sequences</taxon>
        <taxon>metagenomes</taxon>
        <taxon>ecological metagenomes</taxon>
    </lineage>
</organism>
<evidence type="ECO:0000313" key="1">
    <source>
        <dbReference type="EMBL" id="GAI20497.1"/>
    </source>
</evidence>
<protein>
    <submittedName>
        <fullName evidence="1">Uncharacterized protein</fullName>
    </submittedName>
</protein>
<reference evidence="1" key="1">
    <citation type="journal article" date="2014" name="Front. Microbiol.">
        <title>High frequency of phylogenetically diverse reductive dehalogenase-homologous genes in deep subseafloor sedimentary metagenomes.</title>
        <authorList>
            <person name="Kawai M."/>
            <person name="Futagami T."/>
            <person name="Toyoda A."/>
            <person name="Takaki Y."/>
            <person name="Nishi S."/>
            <person name="Hori S."/>
            <person name="Arai W."/>
            <person name="Tsubouchi T."/>
            <person name="Morono Y."/>
            <person name="Uchiyama I."/>
            <person name="Ito T."/>
            <person name="Fujiyama A."/>
            <person name="Inagaki F."/>
            <person name="Takami H."/>
        </authorList>
    </citation>
    <scope>NUCLEOTIDE SEQUENCE</scope>
    <source>
        <strain evidence="1">Expedition CK06-06</strain>
    </source>
</reference>
<gene>
    <name evidence="1" type="ORF">S06H3_27369</name>
</gene>
<feature type="non-terminal residue" evidence="1">
    <location>
        <position position="1"/>
    </location>
</feature>
<dbReference type="AlphaFoldDB" id="X1LMC3"/>
<sequence length="194" mass="22508">DIKSAREIAMEKVEKLGTATDEERLRWKYIPEGEKLAARYLKQGCNLVAELSKYEEGVRKHIIAGAGDVLVRNINLPSSDLAKRNNKRAMDGLKTLKRDKVDVENIYSKIRGIFNHYIEQGEQQRKQAYESLKAEFEAKIRQALQQQLGSLMGIRIDVERQPQFQEEWRRLQTQLDSQYLKLLEECKQELSGIS</sequence>
<comment type="caution">
    <text evidence="1">The sequence shown here is derived from an EMBL/GenBank/DDBJ whole genome shotgun (WGS) entry which is preliminary data.</text>
</comment>
<dbReference type="EMBL" id="BARV01015871">
    <property type="protein sequence ID" value="GAI20497.1"/>
    <property type="molecule type" value="Genomic_DNA"/>
</dbReference>
<accession>X1LMC3</accession>